<dbReference type="InterPro" id="IPR011051">
    <property type="entry name" value="RmlC_Cupin_sf"/>
</dbReference>
<dbReference type="Pfam" id="PF12833">
    <property type="entry name" value="HTH_18"/>
    <property type="match status" value="1"/>
</dbReference>
<dbReference type="SUPFAM" id="SSF46689">
    <property type="entry name" value="Homeodomain-like"/>
    <property type="match status" value="1"/>
</dbReference>
<dbReference type="OrthoDB" id="5949386at2"/>
<dbReference type="PANTHER" id="PTHR11019">
    <property type="entry name" value="HTH-TYPE TRANSCRIPTIONAL REGULATOR NIMR"/>
    <property type="match status" value="1"/>
</dbReference>
<dbReference type="InterPro" id="IPR009057">
    <property type="entry name" value="Homeodomain-like_sf"/>
</dbReference>
<proteinExistence type="predicted"/>
<dbReference type="GO" id="GO:0043565">
    <property type="term" value="F:sequence-specific DNA binding"/>
    <property type="evidence" value="ECO:0007669"/>
    <property type="project" value="InterPro"/>
</dbReference>
<dbReference type="CDD" id="cd06124">
    <property type="entry name" value="cupin_NimR-like_N"/>
    <property type="match status" value="1"/>
</dbReference>
<evidence type="ECO:0000256" key="3">
    <source>
        <dbReference type="ARBA" id="ARBA00023163"/>
    </source>
</evidence>
<organism evidence="5 6">
    <name type="scientific">Photobacterium ganghwense</name>
    <dbReference type="NCBI Taxonomy" id="320778"/>
    <lineage>
        <taxon>Bacteria</taxon>
        <taxon>Pseudomonadati</taxon>
        <taxon>Pseudomonadota</taxon>
        <taxon>Gammaproteobacteria</taxon>
        <taxon>Vibrionales</taxon>
        <taxon>Vibrionaceae</taxon>
        <taxon>Photobacterium</taxon>
    </lineage>
</organism>
<evidence type="ECO:0000313" key="6">
    <source>
        <dbReference type="Proteomes" id="UP000035909"/>
    </source>
</evidence>
<dbReference type="Gene3D" id="1.10.10.60">
    <property type="entry name" value="Homeodomain-like"/>
    <property type="match status" value="1"/>
</dbReference>
<sequence>MAWLNKDDTFDPDSFHNKVLGIAAELGVHDSGVHHHAMGQLLFTHWGCIRITLAEAICLLPPTRIAWIPPELPHRAEVTGAVGYRSVYLDTAAIPDLPETVEVLEASPLLQAVLERIAMADFSTQWEQGPPANLLAVCLDELHQARSEPTVLPLPRDPRLRHLASQASHTLPPSLKLLADHTGASEKTISRIMRRETGMSYQQWRQQWRLIKAIEMLAEQNSLTTIAAALDFSSDSAFSTFFKSMTGLPPREYMADSGSRTAQR</sequence>
<dbReference type="PATRIC" id="fig|320778.3.peg.5170"/>
<protein>
    <submittedName>
        <fullName evidence="5">AraC family transcriptional regulator</fullName>
    </submittedName>
</protein>
<dbReference type="SUPFAM" id="SSF51182">
    <property type="entry name" value="RmlC-like cupins"/>
    <property type="match status" value="1"/>
</dbReference>
<keyword evidence="2" id="KW-0238">DNA-binding</keyword>
<dbReference type="SMART" id="SM00342">
    <property type="entry name" value="HTH_ARAC"/>
    <property type="match status" value="1"/>
</dbReference>
<dbReference type="InterPro" id="IPR018060">
    <property type="entry name" value="HTH_AraC"/>
</dbReference>
<comment type="caution">
    <text evidence="5">The sequence shown here is derived from an EMBL/GenBank/DDBJ whole genome shotgun (WGS) entry which is preliminary data.</text>
</comment>
<dbReference type="InterPro" id="IPR003313">
    <property type="entry name" value="AraC-bd"/>
</dbReference>
<dbReference type="Proteomes" id="UP000035909">
    <property type="component" value="Unassembled WGS sequence"/>
</dbReference>
<keyword evidence="6" id="KW-1185">Reference proteome</keyword>
<dbReference type="PROSITE" id="PS01124">
    <property type="entry name" value="HTH_ARAC_FAMILY_2"/>
    <property type="match status" value="1"/>
</dbReference>
<dbReference type="STRING" id="320778.ABT57_24185"/>
<feature type="domain" description="HTH araC/xylS-type" evidence="4">
    <location>
        <begin position="157"/>
        <end position="256"/>
    </location>
</feature>
<name>A0A0J1GXH0_9GAMM</name>
<evidence type="ECO:0000256" key="1">
    <source>
        <dbReference type="ARBA" id="ARBA00023015"/>
    </source>
</evidence>
<evidence type="ECO:0000256" key="2">
    <source>
        <dbReference type="ARBA" id="ARBA00023125"/>
    </source>
</evidence>
<dbReference type="RefSeq" id="WP_047887828.1">
    <property type="nucleotide sequence ID" value="NZ_CP071325.1"/>
</dbReference>
<reference evidence="5 6" key="1">
    <citation type="submission" date="2015-05" db="EMBL/GenBank/DDBJ databases">
        <title>Photobacterium galathea sp. nov.</title>
        <authorList>
            <person name="Machado H."/>
            <person name="Gram L."/>
        </authorList>
    </citation>
    <scope>NUCLEOTIDE SEQUENCE [LARGE SCALE GENOMIC DNA]</scope>
    <source>
        <strain evidence="5 6">DSM 22954</strain>
    </source>
</reference>
<dbReference type="AlphaFoldDB" id="A0A0J1GXH0"/>
<dbReference type="EMBL" id="LDOU01000035">
    <property type="protein sequence ID" value="KLV04340.1"/>
    <property type="molecule type" value="Genomic_DNA"/>
</dbReference>
<gene>
    <name evidence="5" type="ORF">ABT57_24185</name>
</gene>
<dbReference type="GO" id="GO:0003700">
    <property type="term" value="F:DNA-binding transcription factor activity"/>
    <property type="evidence" value="ECO:0007669"/>
    <property type="project" value="InterPro"/>
</dbReference>
<keyword evidence="3" id="KW-0804">Transcription</keyword>
<evidence type="ECO:0000313" key="5">
    <source>
        <dbReference type="EMBL" id="KLV04340.1"/>
    </source>
</evidence>
<accession>A0A0J1GXH0</accession>
<evidence type="ECO:0000259" key="4">
    <source>
        <dbReference type="PROSITE" id="PS01124"/>
    </source>
</evidence>
<dbReference type="PANTHER" id="PTHR11019:SF159">
    <property type="entry name" value="TRANSCRIPTIONAL REGULATOR-RELATED"/>
    <property type="match status" value="1"/>
</dbReference>
<keyword evidence="1" id="KW-0805">Transcription regulation</keyword>
<dbReference type="Pfam" id="PF02311">
    <property type="entry name" value="AraC_binding"/>
    <property type="match status" value="1"/>
</dbReference>